<dbReference type="EMBL" id="LATX01002123">
    <property type="protein sequence ID" value="KTB34096.1"/>
    <property type="molecule type" value="Genomic_DNA"/>
</dbReference>
<comment type="caution">
    <text evidence="2">The sequence shown here is derived from an EMBL/GenBank/DDBJ whole genome shotgun (WGS) entry which is preliminary data.</text>
</comment>
<reference evidence="2 3" key="1">
    <citation type="submission" date="2015-12" db="EMBL/GenBank/DDBJ databases">
        <title>Draft genome sequence of Moniliophthora roreri, the causal agent of frosty pod rot of cacao.</title>
        <authorList>
            <person name="Aime M.C."/>
            <person name="Diaz-Valderrama J.R."/>
            <person name="Kijpornyongpan T."/>
            <person name="Phillips-Mora W."/>
        </authorList>
    </citation>
    <scope>NUCLEOTIDE SEQUENCE [LARGE SCALE GENOMIC DNA]</scope>
    <source>
        <strain evidence="2 3">MCA 2952</strain>
    </source>
</reference>
<protein>
    <submittedName>
        <fullName evidence="2">Uncharacterized protein</fullName>
    </submittedName>
</protein>
<feature type="compositionally biased region" description="Basic and acidic residues" evidence="1">
    <location>
        <begin position="259"/>
        <end position="272"/>
    </location>
</feature>
<gene>
    <name evidence="2" type="ORF">WG66_13522</name>
</gene>
<evidence type="ECO:0000313" key="3">
    <source>
        <dbReference type="Proteomes" id="UP000054988"/>
    </source>
</evidence>
<feature type="compositionally biased region" description="Basic residues" evidence="1">
    <location>
        <begin position="210"/>
        <end position="220"/>
    </location>
</feature>
<evidence type="ECO:0000256" key="1">
    <source>
        <dbReference type="SAM" id="MobiDB-lite"/>
    </source>
</evidence>
<dbReference type="Proteomes" id="UP000054988">
    <property type="component" value="Unassembled WGS sequence"/>
</dbReference>
<proteinExistence type="predicted"/>
<feature type="region of interest" description="Disordered" evidence="1">
    <location>
        <begin position="1"/>
        <end position="36"/>
    </location>
</feature>
<feature type="region of interest" description="Disordered" evidence="1">
    <location>
        <begin position="210"/>
        <end position="272"/>
    </location>
</feature>
<sequence>MKSNHAMSAEASSSTQISTNSYKTAEEYPASDIPDLGGHTYPQLTRIWNNPEVLRAMSLDMPTVKFPAEVPEPEYSPLPVCKPGESATLHSARMRVANAAQSQIEEEWLTAVEAQEEQLTDWKQWWVAYEEIENSQISAWLEAVHKVEKEEKEEREWVEHAEKERAEKEQVDRLNREREECACMRKMTLVAGGDNDGMYEMPRVKQSVKGKKGASWKHARASAESPSESCKQTRIEPGPSEEGVWVTVEDGQAAEEESSGMREADQDAGRADSADWHLQGVLIIEDPMQLCGSSAREHRAFII</sequence>
<organism evidence="2 3">
    <name type="scientific">Moniliophthora roreri</name>
    <name type="common">Frosty pod rot fungus</name>
    <name type="synonym">Monilia roreri</name>
    <dbReference type="NCBI Taxonomy" id="221103"/>
    <lineage>
        <taxon>Eukaryota</taxon>
        <taxon>Fungi</taxon>
        <taxon>Dikarya</taxon>
        <taxon>Basidiomycota</taxon>
        <taxon>Agaricomycotina</taxon>
        <taxon>Agaricomycetes</taxon>
        <taxon>Agaricomycetidae</taxon>
        <taxon>Agaricales</taxon>
        <taxon>Marasmiineae</taxon>
        <taxon>Marasmiaceae</taxon>
        <taxon>Moniliophthora</taxon>
    </lineage>
</organism>
<name>A0A0W0FCM7_MONRR</name>
<evidence type="ECO:0000313" key="2">
    <source>
        <dbReference type="EMBL" id="KTB34096.1"/>
    </source>
</evidence>
<accession>A0A0W0FCM7</accession>
<dbReference type="AlphaFoldDB" id="A0A0W0FCM7"/>
<feature type="compositionally biased region" description="Polar residues" evidence="1">
    <location>
        <begin position="1"/>
        <end position="23"/>
    </location>
</feature>